<protein>
    <submittedName>
        <fullName evidence="2 3">Bardet-Biedl syndrome 10 protein</fullName>
    </submittedName>
</protein>
<dbReference type="GO" id="GO:0005524">
    <property type="term" value="F:ATP binding"/>
    <property type="evidence" value="ECO:0007669"/>
    <property type="project" value="InterPro"/>
</dbReference>
<dbReference type="InterPro" id="IPR027413">
    <property type="entry name" value="GROEL-like_equatorial_sf"/>
</dbReference>
<dbReference type="PANTHER" id="PTHR14667">
    <property type="entry name" value="BARDET-BIEDL SYNDROME 10 PROTEIN"/>
    <property type="match status" value="1"/>
</dbReference>
<dbReference type="Proteomes" id="UP001318040">
    <property type="component" value="Chromosome 63"/>
</dbReference>
<proteinExistence type="predicted"/>
<accession>A0AAJ7XGK0</accession>
<dbReference type="SUPFAM" id="SSF52029">
    <property type="entry name" value="GroEL apical domain-like"/>
    <property type="match status" value="1"/>
</dbReference>
<evidence type="ECO:0000313" key="2">
    <source>
        <dbReference type="RefSeq" id="XP_032833376.1"/>
    </source>
</evidence>
<dbReference type="RefSeq" id="XP_032833376.1">
    <property type="nucleotide sequence ID" value="XM_032977485.1"/>
</dbReference>
<sequence>MESPAVPLTLPDCHRRRRSRRRLCRAAGAAHGSVSEPLGAGAALAVAGALADTVGRCLGPACGSLLFARDTGDVLLMADGSRALAALRLEHPMARMVVDCTLAHCAVTGDGAKSFVLLLASLLRSAGLGPGAAATALCGGHPPTSPGAHERRETSSCRAFAGQVPALQTDVLDGIVGERMRRHMTLANLESERDLRDSTEGIVRTSLSCNLGAAAAEALVPAVLGLVFPRGTDVPRFGERVSFILGNFPEMCTEVSGAPVSRSRCLDGVLLRRDFTVRPSGEDVDGDVRFVAVTGRVRPLSSESLGVTWQYGTVSEFQQAQLWADRYVERFVEALARDGVRVLFSAVKQSDCLLHYARHGGLAVVECVPAEELAFLCDVAPCEAPPTECGDTVARLAGSLTFCRRLELGGGRACVHAGVRRALRSLVVYAPVQGVASQYAAAVTGALKTLRMWARPVPCRADLRDGSAVVPAGAVLPAGGAFEFLLHHYLCEVADGKREPLLAPPLRQACAVLAEALLEIPRRLHRNLRPDRRFLTLLSAASAGLRARGELDGHLLSIGGGVEPVAAKLQLVGDVLQCLQRLLRVDVAVRVTGRLVDGVRGHHGDSEDDS</sequence>
<dbReference type="KEGG" id="pmrn:116956056"/>
<name>A0AAJ7XGK0_PETMA</name>
<dbReference type="Gene3D" id="3.30.260.10">
    <property type="entry name" value="TCP-1-like chaperonin intermediate domain"/>
    <property type="match status" value="1"/>
</dbReference>
<dbReference type="Gene3D" id="1.10.560.10">
    <property type="entry name" value="GroEL-like equatorial domain"/>
    <property type="match status" value="2"/>
</dbReference>
<dbReference type="RefSeq" id="XP_032833377.1">
    <property type="nucleotide sequence ID" value="XM_032977486.1"/>
</dbReference>
<dbReference type="InterPro" id="IPR002423">
    <property type="entry name" value="Cpn60/GroEL/TCP-1"/>
</dbReference>
<dbReference type="InterPro" id="IPR042619">
    <property type="entry name" value="BBS10"/>
</dbReference>
<reference evidence="2 3" key="1">
    <citation type="submission" date="2025-04" db="UniProtKB">
        <authorList>
            <consortium name="RefSeq"/>
        </authorList>
    </citation>
    <scope>IDENTIFICATION</scope>
    <source>
        <tissue evidence="2 3">Sperm</tissue>
    </source>
</reference>
<keyword evidence="1" id="KW-1185">Reference proteome</keyword>
<dbReference type="InterPro" id="IPR027409">
    <property type="entry name" value="GroEL-like_apical_dom_sf"/>
</dbReference>
<dbReference type="InterPro" id="IPR027410">
    <property type="entry name" value="TCP-1-like_intermed_sf"/>
</dbReference>
<dbReference type="Gene3D" id="3.50.7.10">
    <property type="entry name" value="GroEL"/>
    <property type="match status" value="1"/>
</dbReference>
<organism evidence="1 3">
    <name type="scientific">Petromyzon marinus</name>
    <name type="common">Sea lamprey</name>
    <dbReference type="NCBI Taxonomy" id="7757"/>
    <lineage>
        <taxon>Eukaryota</taxon>
        <taxon>Metazoa</taxon>
        <taxon>Chordata</taxon>
        <taxon>Craniata</taxon>
        <taxon>Vertebrata</taxon>
        <taxon>Cyclostomata</taxon>
        <taxon>Hyperoartia</taxon>
        <taxon>Petromyzontiformes</taxon>
        <taxon>Petromyzontidae</taxon>
        <taxon>Petromyzon</taxon>
    </lineage>
</organism>
<evidence type="ECO:0000313" key="1">
    <source>
        <dbReference type="Proteomes" id="UP001318040"/>
    </source>
</evidence>
<dbReference type="GO" id="GO:0051131">
    <property type="term" value="P:chaperone-mediated protein complex assembly"/>
    <property type="evidence" value="ECO:0007669"/>
    <property type="project" value="InterPro"/>
</dbReference>
<dbReference type="PANTHER" id="PTHR14667:SF2">
    <property type="entry name" value="BARDET-BIEDL SYNDROME 10 PROTEIN"/>
    <property type="match status" value="1"/>
</dbReference>
<dbReference type="AlphaFoldDB" id="A0AAJ7XGK0"/>
<dbReference type="CTD" id="79738"/>
<gene>
    <name evidence="2 3" type="primary">BBS10</name>
</gene>
<dbReference type="Pfam" id="PF00118">
    <property type="entry name" value="Cpn60_TCP1"/>
    <property type="match status" value="1"/>
</dbReference>
<evidence type="ECO:0000313" key="3">
    <source>
        <dbReference type="RefSeq" id="XP_032833377.1"/>
    </source>
</evidence>
<dbReference type="SUPFAM" id="SSF48592">
    <property type="entry name" value="GroEL equatorial domain-like"/>
    <property type="match status" value="1"/>
</dbReference>